<keyword evidence="1" id="KW-0472">Membrane</keyword>
<evidence type="ECO:0000313" key="2">
    <source>
        <dbReference type="EMBL" id="MBP1903401.1"/>
    </source>
</evidence>
<proteinExistence type="predicted"/>
<gene>
    <name evidence="2" type="ORF">J2Z32_000013</name>
</gene>
<reference evidence="2 3" key="1">
    <citation type="submission" date="2021-03" db="EMBL/GenBank/DDBJ databases">
        <title>Genomic Encyclopedia of Type Strains, Phase IV (KMG-IV): sequencing the most valuable type-strain genomes for metagenomic binning, comparative biology and taxonomic classification.</title>
        <authorList>
            <person name="Goeker M."/>
        </authorList>
    </citation>
    <scope>NUCLEOTIDE SEQUENCE [LARGE SCALE GENOMIC DNA]</scope>
    <source>
        <strain evidence="2 3">DSM 14349</strain>
    </source>
</reference>
<evidence type="ECO:0008006" key="4">
    <source>
        <dbReference type="Google" id="ProtNLM"/>
    </source>
</evidence>
<comment type="caution">
    <text evidence="2">The sequence shown here is derived from an EMBL/GenBank/DDBJ whole genome shotgun (WGS) entry which is preliminary data.</text>
</comment>
<protein>
    <recommendedName>
        <fullName evidence="4">Competence protein ComGF</fullName>
    </recommendedName>
</protein>
<keyword evidence="1" id="KW-1133">Transmembrane helix</keyword>
<keyword evidence="3" id="KW-1185">Reference proteome</keyword>
<evidence type="ECO:0000256" key="1">
    <source>
        <dbReference type="SAM" id="Phobius"/>
    </source>
</evidence>
<dbReference type="Proteomes" id="UP001519272">
    <property type="component" value="Unassembled WGS sequence"/>
</dbReference>
<name>A0ABS4FLD9_9BACL</name>
<accession>A0ABS4FLD9</accession>
<evidence type="ECO:0000313" key="3">
    <source>
        <dbReference type="Proteomes" id="UP001519272"/>
    </source>
</evidence>
<organism evidence="2 3">
    <name type="scientific">Paenibacillus turicensis</name>
    <dbReference type="NCBI Taxonomy" id="160487"/>
    <lineage>
        <taxon>Bacteria</taxon>
        <taxon>Bacillati</taxon>
        <taxon>Bacillota</taxon>
        <taxon>Bacilli</taxon>
        <taxon>Bacillales</taxon>
        <taxon>Paenibacillaceae</taxon>
        <taxon>Paenibacillus</taxon>
    </lineage>
</organism>
<keyword evidence="1" id="KW-0812">Transmembrane</keyword>
<dbReference type="RefSeq" id="WP_210087118.1">
    <property type="nucleotide sequence ID" value="NZ_JAGGKG010000001.1"/>
</dbReference>
<sequence>MNENLENMWFLTAEIFIFVVASIFALQSITSQEKTLEVYYKASQLEERRIYTSLEVNQEEYYTGAEVLQSIYQINSLNVDIKVDAQVFNRYLDIDTIDVTGIDLKRMYKVSYLRDQKGVLQTIVFS</sequence>
<dbReference type="EMBL" id="JAGGKG010000001">
    <property type="protein sequence ID" value="MBP1903401.1"/>
    <property type="molecule type" value="Genomic_DNA"/>
</dbReference>
<feature type="transmembrane region" description="Helical" evidence="1">
    <location>
        <begin position="6"/>
        <end position="26"/>
    </location>
</feature>